<protein>
    <submittedName>
        <fullName evidence="1">Uncharacterized protein</fullName>
    </submittedName>
</protein>
<name>A0ACB7XXV8_9ERIC</name>
<evidence type="ECO:0000313" key="2">
    <source>
        <dbReference type="Proteomes" id="UP000828048"/>
    </source>
</evidence>
<proteinExistence type="predicted"/>
<sequence length="128" mass="14307">MASGSSKRARAASIEIQAASCQVDGCQADLSGRTEDHRRHKVCRRHSKTPEVEIRGHKQRFCRQCSRDIVLGRGSNCICKCHTDRKTMAAVEIVVVVDWLEGGEREVVLDQWEGGGRREMVVSGWEKG</sequence>
<comment type="caution">
    <text evidence="1">The sequence shown here is derived from an EMBL/GenBank/DDBJ whole genome shotgun (WGS) entry which is preliminary data.</text>
</comment>
<accession>A0ACB7XXV8</accession>
<gene>
    <name evidence="1" type="ORF">Vadar_003520</name>
</gene>
<dbReference type="Proteomes" id="UP000828048">
    <property type="component" value="Chromosome 5"/>
</dbReference>
<keyword evidence="2" id="KW-1185">Reference proteome</keyword>
<dbReference type="EMBL" id="CM037155">
    <property type="protein sequence ID" value="KAH7845555.1"/>
    <property type="molecule type" value="Genomic_DNA"/>
</dbReference>
<reference evidence="1 2" key="1">
    <citation type="journal article" date="2021" name="Hortic Res">
        <title>High-quality reference genome and annotation aids understanding of berry development for evergreen blueberry (Vaccinium darrowii).</title>
        <authorList>
            <person name="Yu J."/>
            <person name="Hulse-Kemp A.M."/>
            <person name="Babiker E."/>
            <person name="Staton M."/>
        </authorList>
    </citation>
    <scope>NUCLEOTIDE SEQUENCE [LARGE SCALE GENOMIC DNA]</scope>
    <source>
        <strain evidence="2">cv. NJ 8807/NJ 8810</strain>
        <tissue evidence="1">Young leaf</tissue>
    </source>
</reference>
<organism evidence="1 2">
    <name type="scientific">Vaccinium darrowii</name>
    <dbReference type="NCBI Taxonomy" id="229202"/>
    <lineage>
        <taxon>Eukaryota</taxon>
        <taxon>Viridiplantae</taxon>
        <taxon>Streptophyta</taxon>
        <taxon>Embryophyta</taxon>
        <taxon>Tracheophyta</taxon>
        <taxon>Spermatophyta</taxon>
        <taxon>Magnoliopsida</taxon>
        <taxon>eudicotyledons</taxon>
        <taxon>Gunneridae</taxon>
        <taxon>Pentapetalae</taxon>
        <taxon>asterids</taxon>
        <taxon>Ericales</taxon>
        <taxon>Ericaceae</taxon>
        <taxon>Vaccinioideae</taxon>
        <taxon>Vaccinieae</taxon>
        <taxon>Vaccinium</taxon>
    </lineage>
</organism>
<evidence type="ECO:0000313" key="1">
    <source>
        <dbReference type="EMBL" id="KAH7845555.1"/>
    </source>
</evidence>